<protein>
    <submittedName>
        <fullName evidence="1">Uncharacterized protein</fullName>
    </submittedName>
</protein>
<accession>A0A7R8VW54</accession>
<dbReference type="AlphaFoldDB" id="A0A7R8VW54"/>
<evidence type="ECO:0000313" key="1">
    <source>
        <dbReference type="EMBL" id="CAD7206023.1"/>
    </source>
</evidence>
<reference evidence="1" key="1">
    <citation type="submission" date="2020-11" db="EMBL/GenBank/DDBJ databases">
        <authorList>
            <person name="Tran Van P."/>
        </authorList>
    </citation>
    <scope>NUCLEOTIDE SEQUENCE</scope>
</reference>
<proteinExistence type="predicted"/>
<gene>
    <name evidence="1" type="ORF">TDIB3V08_LOCUS12172</name>
</gene>
<name>A0A7R8VW54_TIMDO</name>
<organism evidence="1">
    <name type="scientific">Timema douglasi</name>
    <name type="common">Walking stick</name>
    <dbReference type="NCBI Taxonomy" id="61478"/>
    <lineage>
        <taxon>Eukaryota</taxon>
        <taxon>Metazoa</taxon>
        <taxon>Ecdysozoa</taxon>
        <taxon>Arthropoda</taxon>
        <taxon>Hexapoda</taxon>
        <taxon>Insecta</taxon>
        <taxon>Pterygota</taxon>
        <taxon>Neoptera</taxon>
        <taxon>Polyneoptera</taxon>
        <taxon>Phasmatodea</taxon>
        <taxon>Timematodea</taxon>
        <taxon>Timematoidea</taxon>
        <taxon>Timematidae</taxon>
        <taxon>Timema</taxon>
    </lineage>
</organism>
<sequence>MASLVLTDSSQLTSDSQHLGIYSNPVASLVLTDSSQLTSNSQHLGIYSSPVASLVLTDSSQLTSDSQHLVPVSTKCPVVRGKLYHYSITSASSDFPAFLERACLLDWSRGSEQKAHEPWPARILTRILSGLKAEVSGLPNPCSNNLYKETHVPLPK</sequence>
<dbReference type="EMBL" id="OA578328">
    <property type="protein sequence ID" value="CAD7206023.1"/>
    <property type="molecule type" value="Genomic_DNA"/>
</dbReference>